<accession>C7RTR4</accession>
<dbReference type="EMBL" id="CP001715">
    <property type="protein sequence ID" value="ACV34890.1"/>
    <property type="molecule type" value="Genomic_DNA"/>
</dbReference>
<protein>
    <submittedName>
        <fullName evidence="1">Uncharacterized protein</fullName>
    </submittedName>
</protein>
<evidence type="ECO:0000313" key="1">
    <source>
        <dbReference type="EMBL" id="ACV34890.1"/>
    </source>
</evidence>
<gene>
    <name evidence="1" type="ordered locus">CAP2UW1_1576</name>
</gene>
<sequence length="83" mass="8808">MALRLGEVGDTQVDDLWIETAPGVSVPTLIQHPVEQSAMSAFAENLAKRSALKFAACLPTDLAAAVLVGRSLDEANFRRLVSG</sequence>
<name>C7RTR4_ACCRE</name>
<dbReference type="AlphaFoldDB" id="C7RTR4"/>
<organism evidence="1">
    <name type="scientific">Accumulibacter regalis</name>
    <dbReference type="NCBI Taxonomy" id="522306"/>
    <lineage>
        <taxon>Bacteria</taxon>
        <taxon>Pseudomonadati</taxon>
        <taxon>Pseudomonadota</taxon>
        <taxon>Betaproteobacteria</taxon>
        <taxon>Candidatus Accumulibacter</taxon>
    </lineage>
</organism>
<reference evidence="1" key="2">
    <citation type="submission" date="2009-09" db="EMBL/GenBank/DDBJ databases">
        <title>Complete sequence of chromosome of Candidatus Accumulibacter phosphatis clade IIA str. UW-1.</title>
        <authorList>
            <consortium name="US DOE Joint Genome Institute"/>
            <person name="Martin H.G."/>
            <person name="Ivanova N."/>
            <person name="Kunin V."/>
            <person name="Warnecke F."/>
            <person name="Barry K."/>
            <person name="He S."/>
            <person name="Salamov A."/>
            <person name="Szeto E."/>
            <person name="Dalin E."/>
            <person name="Pangilinan J.L."/>
            <person name="Lapidus A."/>
            <person name="Lowry S."/>
            <person name="Kyrpides N.C."/>
            <person name="McMahon K.D."/>
            <person name="Hugenholtz P."/>
        </authorList>
    </citation>
    <scope>NUCLEOTIDE SEQUENCE [LARGE SCALE GENOMIC DNA]</scope>
    <source>
        <strain evidence="1">UW-1</strain>
    </source>
</reference>
<dbReference type="HOGENOM" id="CLU_2534875_0_0_4"/>
<dbReference type="STRING" id="522306.CAP2UW1_1576"/>
<proteinExistence type="predicted"/>
<reference evidence="1" key="1">
    <citation type="submission" date="2009-08" db="EMBL/GenBank/DDBJ databases">
        <authorList>
            <consortium name="US DOE Joint Genome Institute"/>
            <person name="Lucas S."/>
            <person name="Copeland A."/>
            <person name="Lapidus A."/>
            <person name="Glavina del Rio T."/>
            <person name="Dalin E."/>
            <person name="Tice H."/>
            <person name="Bruce D."/>
            <person name="Barry K."/>
            <person name="Pitluck S."/>
            <person name="Lowry S."/>
            <person name="Larimer F."/>
            <person name="Land M."/>
            <person name="Hauser L."/>
            <person name="Kyrpides N."/>
            <person name="Ivanova N."/>
            <person name="McMahon K.D."/>
            <person name="Hugenholtz P."/>
        </authorList>
    </citation>
    <scope>NUCLEOTIDE SEQUENCE</scope>
    <source>
        <strain evidence="1">UW-1</strain>
    </source>
</reference>
<dbReference type="KEGG" id="app:CAP2UW1_1576"/>